<dbReference type="InterPro" id="IPR011701">
    <property type="entry name" value="MFS"/>
</dbReference>
<protein>
    <recommendedName>
        <fullName evidence="9">MFS general substrate transporter</fullName>
    </recommendedName>
</protein>
<name>A0A9Q8PA85_PASFU</name>
<evidence type="ECO:0000256" key="1">
    <source>
        <dbReference type="ARBA" id="ARBA00004141"/>
    </source>
</evidence>
<feature type="region of interest" description="Disordered" evidence="5">
    <location>
        <begin position="388"/>
        <end position="415"/>
    </location>
</feature>
<dbReference type="Pfam" id="PF07690">
    <property type="entry name" value="MFS_1"/>
    <property type="match status" value="1"/>
</dbReference>
<feature type="transmembrane region" description="Helical" evidence="6">
    <location>
        <begin position="234"/>
        <end position="255"/>
    </location>
</feature>
<dbReference type="Gene3D" id="1.20.1250.20">
    <property type="entry name" value="MFS general substrate transporter like domains"/>
    <property type="match status" value="2"/>
</dbReference>
<feature type="transmembrane region" description="Helical" evidence="6">
    <location>
        <begin position="427"/>
        <end position="445"/>
    </location>
</feature>
<dbReference type="GO" id="GO:0022857">
    <property type="term" value="F:transmembrane transporter activity"/>
    <property type="evidence" value="ECO:0007669"/>
    <property type="project" value="InterPro"/>
</dbReference>
<feature type="transmembrane region" description="Helical" evidence="6">
    <location>
        <begin position="484"/>
        <end position="506"/>
    </location>
</feature>
<proteinExistence type="predicted"/>
<dbReference type="EMBL" id="CP090168">
    <property type="protein sequence ID" value="UJO18737.1"/>
    <property type="molecule type" value="Genomic_DNA"/>
</dbReference>
<accession>A0A9Q8PA85</accession>
<dbReference type="OrthoDB" id="5204190at2759"/>
<feature type="compositionally biased region" description="Basic and acidic residues" evidence="5">
    <location>
        <begin position="22"/>
        <end position="36"/>
    </location>
</feature>
<evidence type="ECO:0000313" key="8">
    <source>
        <dbReference type="Proteomes" id="UP000756132"/>
    </source>
</evidence>
<evidence type="ECO:0000256" key="4">
    <source>
        <dbReference type="ARBA" id="ARBA00023136"/>
    </source>
</evidence>
<evidence type="ECO:0008006" key="9">
    <source>
        <dbReference type="Google" id="ProtNLM"/>
    </source>
</evidence>
<dbReference type="SUPFAM" id="SSF103473">
    <property type="entry name" value="MFS general substrate transporter"/>
    <property type="match status" value="2"/>
</dbReference>
<keyword evidence="2 6" id="KW-0812">Transmembrane</keyword>
<feature type="region of interest" description="Disordered" evidence="5">
    <location>
        <begin position="545"/>
        <end position="564"/>
    </location>
</feature>
<evidence type="ECO:0000256" key="6">
    <source>
        <dbReference type="SAM" id="Phobius"/>
    </source>
</evidence>
<comment type="subcellular location">
    <subcellularLocation>
        <location evidence="1">Membrane</location>
        <topology evidence="1">Multi-pass membrane protein</topology>
    </subcellularLocation>
</comment>
<feature type="compositionally biased region" description="Acidic residues" evidence="5">
    <location>
        <begin position="550"/>
        <end position="564"/>
    </location>
</feature>
<feature type="transmembrane region" description="Helical" evidence="6">
    <location>
        <begin position="518"/>
        <end position="536"/>
    </location>
</feature>
<feature type="transmembrane region" description="Helical" evidence="6">
    <location>
        <begin position="338"/>
        <end position="360"/>
    </location>
</feature>
<keyword evidence="3 6" id="KW-1133">Transmembrane helix</keyword>
<dbReference type="AlphaFoldDB" id="A0A9Q8PA85"/>
<evidence type="ECO:0000256" key="2">
    <source>
        <dbReference type="ARBA" id="ARBA00022692"/>
    </source>
</evidence>
<gene>
    <name evidence="7" type="ORF">CLAFUR5_06726</name>
</gene>
<feature type="transmembrane region" description="Helical" evidence="6">
    <location>
        <begin position="301"/>
        <end position="326"/>
    </location>
</feature>
<feature type="transmembrane region" description="Helical" evidence="6">
    <location>
        <begin position="163"/>
        <end position="188"/>
    </location>
</feature>
<feature type="transmembrane region" description="Helical" evidence="6">
    <location>
        <begin position="109"/>
        <end position="127"/>
    </location>
</feature>
<reference evidence="7" key="2">
    <citation type="journal article" date="2022" name="Microb. Genom.">
        <title>A chromosome-scale genome assembly of the tomato pathogen Cladosporium fulvum reveals a compartmentalized genome architecture and the presence of a dispensable chromosome.</title>
        <authorList>
            <person name="Zaccaron A.Z."/>
            <person name="Chen L.H."/>
            <person name="Samaras A."/>
            <person name="Stergiopoulos I."/>
        </authorList>
    </citation>
    <scope>NUCLEOTIDE SEQUENCE</scope>
    <source>
        <strain evidence="7">Race5_Kim</strain>
    </source>
</reference>
<feature type="compositionally biased region" description="Basic and acidic residues" evidence="5">
    <location>
        <begin position="1"/>
        <end position="11"/>
    </location>
</feature>
<keyword evidence="8" id="KW-1185">Reference proteome</keyword>
<organism evidence="7 8">
    <name type="scientific">Passalora fulva</name>
    <name type="common">Tomato leaf mold</name>
    <name type="synonym">Cladosporium fulvum</name>
    <dbReference type="NCBI Taxonomy" id="5499"/>
    <lineage>
        <taxon>Eukaryota</taxon>
        <taxon>Fungi</taxon>
        <taxon>Dikarya</taxon>
        <taxon>Ascomycota</taxon>
        <taxon>Pezizomycotina</taxon>
        <taxon>Dothideomycetes</taxon>
        <taxon>Dothideomycetidae</taxon>
        <taxon>Mycosphaerellales</taxon>
        <taxon>Mycosphaerellaceae</taxon>
        <taxon>Fulvia</taxon>
    </lineage>
</organism>
<sequence>MANDQDRDSIKSKAMVSVHSRSSADSERTPLLRKESNTPAAEPRWGNSVVLRVLFTSCLMSLSFGVTQVPLIYVFGVMTCDEYYKTHPDPGPVPGRCRITDVEASTARAVALLGAGTTFFGVANLFWTGWCIKRFGIKSALLTSCLWPAVRLAVQNVGVQLGAGIGIIIIQCSQAITIFGGPAGYLLALNSYATEIVKPEQRTATLGRLQGVAFFGNSLGYLAGGLLSDLISTIAPFRATLVLFCISTTYVFLFLPQLPNDITPEQLKKTASLGAFFEPLKMFVPQRWALKDGRVQREYGMLLLGAGAFFALLATGYIPVLLQMFATDVLDFGTTENGYLISVNSLVRGLFLTFAFPAIIHGGRNWMDNRDGNRAEKLTRRSSIMSEPPLNLEDYEPGPIEGDADHEPLHPPAPNEKEESFQFDLIYTRYSILVDGILTALATFATQGWQLYIVAIILPLAAGTGSAAKGTILQMCSPSQRADALSAISLVEMMARLATTGLFGYVFSASAAIGRPSLTFLANGGLAVGAFVVLMVTRFPPEGAGRVVEEGEGEGEGGEEEDVG</sequence>
<evidence type="ECO:0000256" key="5">
    <source>
        <dbReference type="SAM" id="MobiDB-lite"/>
    </source>
</evidence>
<feature type="compositionally biased region" description="Basic and acidic residues" evidence="5">
    <location>
        <begin position="403"/>
        <end position="415"/>
    </location>
</feature>
<dbReference type="GeneID" id="71986604"/>
<feature type="region of interest" description="Disordered" evidence="5">
    <location>
        <begin position="1"/>
        <end position="42"/>
    </location>
</feature>
<evidence type="ECO:0000313" key="7">
    <source>
        <dbReference type="EMBL" id="UJO18737.1"/>
    </source>
</evidence>
<keyword evidence="4 6" id="KW-0472">Membrane</keyword>
<dbReference type="Proteomes" id="UP000756132">
    <property type="component" value="Chromosome 6"/>
</dbReference>
<feature type="transmembrane region" description="Helical" evidence="6">
    <location>
        <begin position="451"/>
        <end position="472"/>
    </location>
</feature>
<dbReference type="InterPro" id="IPR036259">
    <property type="entry name" value="MFS_trans_sf"/>
</dbReference>
<evidence type="ECO:0000256" key="3">
    <source>
        <dbReference type="ARBA" id="ARBA00022989"/>
    </source>
</evidence>
<dbReference type="GO" id="GO:0016020">
    <property type="term" value="C:membrane"/>
    <property type="evidence" value="ECO:0007669"/>
    <property type="project" value="UniProtKB-SubCell"/>
</dbReference>
<dbReference type="RefSeq" id="XP_047763103.1">
    <property type="nucleotide sequence ID" value="XM_047905874.1"/>
</dbReference>
<reference evidence="7" key="1">
    <citation type="submission" date="2021-12" db="EMBL/GenBank/DDBJ databases">
        <authorList>
            <person name="Zaccaron A."/>
            <person name="Stergiopoulos I."/>
        </authorList>
    </citation>
    <scope>NUCLEOTIDE SEQUENCE</scope>
    <source>
        <strain evidence="7">Race5_Kim</strain>
    </source>
</reference>
<dbReference type="PANTHER" id="PTHR23507">
    <property type="entry name" value="ZGC:174356"/>
    <property type="match status" value="1"/>
</dbReference>
<dbReference type="KEGG" id="ffu:CLAFUR5_06726"/>
<dbReference type="PANTHER" id="PTHR23507:SF13">
    <property type="entry name" value="MFS GENERAL SUBSTRATE TRANSPORTER"/>
    <property type="match status" value="1"/>
</dbReference>
<feature type="transmembrane region" description="Helical" evidence="6">
    <location>
        <begin position="53"/>
        <end position="75"/>
    </location>
</feature>